<dbReference type="Gene3D" id="3.20.20.140">
    <property type="entry name" value="Metal-dependent hydrolases"/>
    <property type="match status" value="1"/>
</dbReference>
<reference evidence="2" key="1">
    <citation type="journal article" date="2021" name="PeerJ">
        <title>Extensive microbial diversity within the chicken gut microbiome revealed by metagenomics and culture.</title>
        <authorList>
            <person name="Gilroy R."/>
            <person name="Ravi A."/>
            <person name="Getino M."/>
            <person name="Pursley I."/>
            <person name="Horton D.L."/>
            <person name="Alikhan N.F."/>
            <person name="Baker D."/>
            <person name="Gharbi K."/>
            <person name="Hall N."/>
            <person name="Watson M."/>
            <person name="Adriaenssens E.M."/>
            <person name="Foster-Nyarko E."/>
            <person name="Jarju S."/>
            <person name="Secka A."/>
            <person name="Antonio M."/>
            <person name="Oren A."/>
            <person name="Chaudhuri R.R."/>
            <person name="La Ragione R."/>
            <person name="Hildebrand F."/>
            <person name="Pallen M.J."/>
        </authorList>
    </citation>
    <scope>NUCLEOTIDE SEQUENCE</scope>
    <source>
        <strain evidence="2">ChiBcec8-14828</strain>
    </source>
</reference>
<dbReference type="PANTHER" id="PTHR36928:SF1">
    <property type="entry name" value="PHOSPHATASE YCDX-RELATED"/>
    <property type="match status" value="1"/>
</dbReference>
<dbReference type="AlphaFoldDB" id="A0A9D2M0W6"/>
<organism evidence="2 3">
    <name type="scientific">Candidatus Ruthenibacterium avium</name>
    <dbReference type="NCBI Taxonomy" id="2838751"/>
    <lineage>
        <taxon>Bacteria</taxon>
        <taxon>Bacillati</taxon>
        <taxon>Bacillota</taxon>
        <taxon>Clostridia</taxon>
        <taxon>Eubacteriales</taxon>
        <taxon>Oscillospiraceae</taxon>
        <taxon>Ruthenibacterium</taxon>
    </lineage>
</organism>
<dbReference type="GO" id="GO:0008270">
    <property type="term" value="F:zinc ion binding"/>
    <property type="evidence" value="ECO:0007669"/>
    <property type="project" value="TreeGrafter"/>
</dbReference>
<dbReference type="EMBL" id="DWYA01000034">
    <property type="protein sequence ID" value="HJB39420.1"/>
    <property type="molecule type" value="Genomic_DNA"/>
</dbReference>
<feature type="domain" description="Polymerase/histidinol phosphatase N-terminal" evidence="1">
    <location>
        <begin position="6"/>
        <end position="80"/>
    </location>
</feature>
<dbReference type="InterPro" id="IPR003141">
    <property type="entry name" value="Pol/His_phosphatase_N"/>
</dbReference>
<evidence type="ECO:0000313" key="2">
    <source>
        <dbReference type="EMBL" id="HJB39420.1"/>
    </source>
</evidence>
<dbReference type="SUPFAM" id="SSF89550">
    <property type="entry name" value="PHP domain-like"/>
    <property type="match status" value="1"/>
</dbReference>
<accession>A0A9D2M0W6</accession>
<sequence length="247" mass="27280">MIHIAADLHTHTIASTHAFSTITEMAHEAARIGLYAFAVTDHGPQMPDSPHMWHFTSLRRLPHQLEGVWTLKGIEANVCTLDGGLDVSEKELRDMALDWVIASIHPPTLTPTLTVEEATHLWLQVAKNPYVDMIGHCETPRYTFDFDTVVKAFAQEGKVVELNANSSAVRPGGEENMKRLLTACKKYGAYIALNSDAHFSAALGRVDSVIPLVEEIGYPQELIVNADRTVLLNFLRQKSKPIAASMA</sequence>
<dbReference type="CDD" id="cd07437">
    <property type="entry name" value="PHP_HisPPase_Ycdx_like"/>
    <property type="match status" value="1"/>
</dbReference>
<dbReference type="GO" id="GO:0071978">
    <property type="term" value="P:bacterial-type flagellum-dependent swarming motility"/>
    <property type="evidence" value="ECO:0007669"/>
    <property type="project" value="TreeGrafter"/>
</dbReference>
<dbReference type="InterPro" id="IPR016195">
    <property type="entry name" value="Pol/histidinol_Pase-like"/>
</dbReference>
<dbReference type="Pfam" id="PF02811">
    <property type="entry name" value="PHP"/>
    <property type="match status" value="1"/>
</dbReference>
<dbReference type="InterPro" id="IPR050243">
    <property type="entry name" value="PHP_phosphatase"/>
</dbReference>
<evidence type="ECO:0000313" key="3">
    <source>
        <dbReference type="Proteomes" id="UP000824209"/>
    </source>
</evidence>
<name>A0A9D2M0W6_9FIRM</name>
<dbReference type="Proteomes" id="UP000824209">
    <property type="component" value="Unassembled WGS sequence"/>
</dbReference>
<gene>
    <name evidence="2" type="ORF">H9943_03380</name>
</gene>
<comment type="caution">
    <text evidence="2">The sequence shown here is derived from an EMBL/GenBank/DDBJ whole genome shotgun (WGS) entry which is preliminary data.</text>
</comment>
<dbReference type="GO" id="GO:0042578">
    <property type="term" value="F:phosphoric ester hydrolase activity"/>
    <property type="evidence" value="ECO:0007669"/>
    <property type="project" value="TreeGrafter"/>
</dbReference>
<dbReference type="SMART" id="SM00481">
    <property type="entry name" value="POLIIIAc"/>
    <property type="match status" value="1"/>
</dbReference>
<proteinExistence type="predicted"/>
<evidence type="ECO:0000259" key="1">
    <source>
        <dbReference type="SMART" id="SM00481"/>
    </source>
</evidence>
<dbReference type="InterPro" id="IPR004013">
    <property type="entry name" value="PHP_dom"/>
</dbReference>
<protein>
    <submittedName>
        <fullName evidence="2">Phosphatase</fullName>
    </submittedName>
</protein>
<dbReference type="GO" id="GO:0005829">
    <property type="term" value="C:cytosol"/>
    <property type="evidence" value="ECO:0007669"/>
    <property type="project" value="TreeGrafter"/>
</dbReference>
<dbReference type="PANTHER" id="PTHR36928">
    <property type="entry name" value="PHOSPHATASE YCDX-RELATED"/>
    <property type="match status" value="1"/>
</dbReference>
<reference evidence="2" key="2">
    <citation type="submission" date="2021-04" db="EMBL/GenBank/DDBJ databases">
        <authorList>
            <person name="Gilroy R."/>
        </authorList>
    </citation>
    <scope>NUCLEOTIDE SEQUENCE</scope>
    <source>
        <strain evidence="2">ChiBcec8-14828</strain>
    </source>
</reference>